<dbReference type="AlphaFoldDB" id="A0A7W7VZ73"/>
<dbReference type="Proteomes" id="UP000540506">
    <property type="component" value="Unassembled WGS sequence"/>
</dbReference>
<gene>
    <name evidence="3" type="ORF">FHR34_007579</name>
</gene>
<keyword evidence="2" id="KW-1133">Transmembrane helix</keyword>
<reference evidence="3 4" key="1">
    <citation type="submission" date="2020-08" db="EMBL/GenBank/DDBJ databases">
        <title>Sequencing the genomes of 1000 actinobacteria strains.</title>
        <authorList>
            <person name="Klenk H.-P."/>
        </authorList>
    </citation>
    <scope>NUCLEOTIDE SEQUENCE [LARGE SCALE GENOMIC DNA]</scope>
    <source>
        <strain evidence="3 4">DSM 41654</strain>
    </source>
</reference>
<evidence type="ECO:0000313" key="4">
    <source>
        <dbReference type="Proteomes" id="UP000540506"/>
    </source>
</evidence>
<keyword evidence="4" id="KW-1185">Reference proteome</keyword>
<evidence type="ECO:0000256" key="1">
    <source>
        <dbReference type="SAM" id="MobiDB-lite"/>
    </source>
</evidence>
<name>A0A7W7VZ73_KITKI</name>
<organism evidence="3 4">
    <name type="scientific">Kitasatospora kifunensis</name>
    <name type="common">Streptomyces kifunensis</name>
    <dbReference type="NCBI Taxonomy" id="58351"/>
    <lineage>
        <taxon>Bacteria</taxon>
        <taxon>Bacillati</taxon>
        <taxon>Actinomycetota</taxon>
        <taxon>Actinomycetes</taxon>
        <taxon>Kitasatosporales</taxon>
        <taxon>Streptomycetaceae</taxon>
        <taxon>Kitasatospora</taxon>
    </lineage>
</organism>
<feature type="region of interest" description="Disordered" evidence="1">
    <location>
        <begin position="89"/>
        <end position="147"/>
    </location>
</feature>
<feature type="compositionally biased region" description="Low complexity" evidence="1">
    <location>
        <begin position="114"/>
        <end position="129"/>
    </location>
</feature>
<proteinExistence type="predicted"/>
<feature type="compositionally biased region" description="Polar residues" evidence="1">
    <location>
        <begin position="130"/>
        <end position="144"/>
    </location>
</feature>
<keyword evidence="2" id="KW-0472">Membrane</keyword>
<evidence type="ECO:0000256" key="2">
    <source>
        <dbReference type="SAM" id="Phobius"/>
    </source>
</evidence>
<feature type="compositionally biased region" description="Basic and acidic residues" evidence="1">
    <location>
        <begin position="93"/>
        <end position="112"/>
    </location>
</feature>
<accession>A0A7W7VZ73</accession>
<dbReference type="RefSeq" id="WP_184945898.1">
    <property type="nucleotide sequence ID" value="NZ_JACHJV010000003.1"/>
</dbReference>
<evidence type="ECO:0000313" key="3">
    <source>
        <dbReference type="EMBL" id="MBB4928482.1"/>
    </source>
</evidence>
<sequence>MLIDKDFRAILKNGRRGPEAIVIQRSAASSPLSPAAPWTGFTVATYLDVRYPTQTENQYELEIRDFFKVHPLFVVRAFDNHERAFPFPAAHCANDHDDGDREDGDRGDHALPHDGAAADGSSPSASPSPQEGTPSPNGQSTPQALGSEDTIHPLASRDAAADRSTGLLSAKHIGIAACGLLAVLGMLATAWLRRRRSAA</sequence>
<feature type="transmembrane region" description="Helical" evidence="2">
    <location>
        <begin position="173"/>
        <end position="192"/>
    </location>
</feature>
<protein>
    <submittedName>
        <fullName evidence="3">Uncharacterized protein</fullName>
    </submittedName>
</protein>
<dbReference type="EMBL" id="JACHJV010000003">
    <property type="protein sequence ID" value="MBB4928482.1"/>
    <property type="molecule type" value="Genomic_DNA"/>
</dbReference>
<comment type="caution">
    <text evidence="3">The sequence shown here is derived from an EMBL/GenBank/DDBJ whole genome shotgun (WGS) entry which is preliminary data.</text>
</comment>
<keyword evidence="2" id="KW-0812">Transmembrane</keyword>